<keyword evidence="2" id="KW-1185">Reference proteome</keyword>
<protein>
    <submittedName>
        <fullName evidence="1">5293_t:CDS:1</fullName>
    </submittedName>
</protein>
<comment type="caution">
    <text evidence="1">The sequence shown here is derived from an EMBL/GenBank/DDBJ whole genome shotgun (WGS) entry which is preliminary data.</text>
</comment>
<dbReference type="EMBL" id="CAJVPV010024122">
    <property type="protein sequence ID" value="CAG8725634.1"/>
    <property type="molecule type" value="Genomic_DNA"/>
</dbReference>
<evidence type="ECO:0000313" key="2">
    <source>
        <dbReference type="Proteomes" id="UP000789342"/>
    </source>
</evidence>
<dbReference type="AlphaFoldDB" id="A0A9N9I802"/>
<feature type="non-terminal residue" evidence="1">
    <location>
        <position position="1"/>
    </location>
</feature>
<gene>
    <name evidence="1" type="ORF">AMORRO_LOCUS13637</name>
</gene>
<organism evidence="1 2">
    <name type="scientific">Acaulospora morrowiae</name>
    <dbReference type="NCBI Taxonomy" id="94023"/>
    <lineage>
        <taxon>Eukaryota</taxon>
        <taxon>Fungi</taxon>
        <taxon>Fungi incertae sedis</taxon>
        <taxon>Mucoromycota</taxon>
        <taxon>Glomeromycotina</taxon>
        <taxon>Glomeromycetes</taxon>
        <taxon>Diversisporales</taxon>
        <taxon>Acaulosporaceae</taxon>
        <taxon>Acaulospora</taxon>
    </lineage>
</organism>
<accession>A0A9N9I802</accession>
<evidence type="ECO:0000313" key="1">
    <source>
        <dbReference type="EMBL" id="CAG8725634.1"/>
    </source>
</evidence>
<sequence length="94" mass="10623">PIRIWKEVGDYTNPYNAPDKATSSPPQASTKAKKIILKQNICWRTGIRKEFLTVQQPSGIRNSALLDLYTRLGYKINRVTISTGGICDSKQERN</sequence>
<proteinExistence type="predicted"/>
<dbReference type="Proteomes" id="UP000789342">
    <property type="component" value="Unassembled WGS sequence"/>
</dbReference>
<name>A0A9N9I802_9GLOM</name>
<reference evidence="1" key="1">
    <citation type="submission" date="2021-06" db="EMBL/GenBank/DDBJ databases">
        <authorList>
            <person name="Kallberg Y."/>
            <person name="Tangrot J."/>
            <person name="Rosling A."/>
        </authorList>
    </citation>
    <scope>NUCLEOTIDE SEQUENCE</scope>
    <source>
        <strain evidence="1">CL551</strain>
    </source>
</reference>